<dbReference type="InterPro" id="IPR011059">
    <property type="entry name" value="Metal-dep_hydrolase_composite"/>
</dbReference>
<dbReference type="Gene3D" id="3.20.20.140">
    <property type="entry name" value="Metal-dependent hydrolases"/>
    <property type="match status" value="1"/>
</dbReference>
<proteinExistence type="predicted"/>
<dbReference type="Gene3D" id="2.30.40.10">
    <property type="entry name" value="Urease, subunit C, domain 1"/>
    <property type="match status" value="1"/>
</dbReference>
<gene>
    <name evidence="2" type="ORF">EDD66_106181</name>
</gene>
<feature type="domain" description="Amidohydrolase 3" evidence="1">
    <location>
        <begin position="291"/>
        <end position="384"/>
    </location>
</feature>
<sequence>MLLIRNGKIITMAGKILENGCVLIEKDKIVAVDENIHISLSENDKVINAEGLWVMPGIIESHCHIGITEEKKGTEGDDCNETTNPITPYVRALDAINPLDPAFHDAIKAGITSVMVGPGSSNVVGGQFVFMKTHGRVIDNMTILEPAAMKVSFGENPKSFYKELNMSPTTRMAIASLLREELFQAVEYKKKRDRAIAGDEEFEKDFRLEPWIPVLNKQIPLKAHVHRTDDILTAIRIAKEFDLRLTLDHCSEGHIIADEIKESGFSAILGPDLAARNKIEIQNADFKTSGVLSNKGVTVAITSDHPVTLIQYLPIYAGLAAKKGLGIDEGLKAITINAAKICGADDRVGSIEVGKDADIAIFSGNPMEVFTHTVYTIINGEIIYSIEDENKEENKGKGKKKNKK</sequence>
<dbReference type="InterPro" id="IPR051781">
    <property type="entry name" value="Metallo-dep_Hydrolase"/>
</dbReference>
<evidence type="ECO:0000313" key="3">
    <source>
        <dbReference type="Proteomes" id="UP000273083"/>
    </source>
</evidence>
<dbReference type="PANTHER" id="PTHR43135:SF3">
    <property type="entry name" value="ALPHA-D-RIBOSE 1-METHYLPHOSPHONATE 5-TRIPHOSPHATE DIPHOSPHATASE"/>
    <property type="match status" value="1"/>
</dbReference>
<evidence type="ECO:0000259" key="1">
    <source>
        <dbReference type="Pfam" id="PF07969"/>
    </source>
</evidence>
<dbReference type="OrthoDB" id="9802793at2"/>
<name>A0A3N1XLA2_9FIRM</name>
<dbReference type="CDD" id="cd01309">
    <property type="entry name" value="Met_dep_hydrolase_C"/>
    <property type="match status" value="1"/>
</dbReference>
<dbReference type="InterPro" id="IPR032466">
    <property type="entry name" value="Metal_Hydrolase"/>
</dbReference>
<comment type="caution">
    <text evidence="2">The sequence shown here is derived from an EMBL/GenBank/DDBJ whole genome shotgun (WGS) entry which is preliminary data.</text>
</comment>
<dbReference type="RefSeq" id="WP_123609727.1">
    <property type="nucleotide sequence ID" value="NZ_RJVG01000006.1"/>
</dbReference>
<dbReference type="SUPFAM" id="SSF51556">
    <property type="entry name" value="Metallo-dependent hydrolases"/>
    <property type="match status" value="1"/>
</dbReference>
<accession>A0A3N1XLA2</accession>
<organism evidence="2 3">
    <name type="scientific">Mobilisporobacter senegalensis</name>
    <dbReference type="NCBI Taxonomy" id="1329262"/>
    <lineage>
        <taxon>Bacteria</taxon>
        <taxon>Bacillati</taxon>
        <taxon>Bacillota</taxon>
        <taxon>Clostridia</taxon>
        <taxon>Lachnospirales</taxon>
        <taxon>Lachnospiraceae</taxon>
        <taxon>Mobilisporobacter</taxon>
    </lineage>
</organism>
<dbReference type="InterPro" id="IPR013108">
    <property type="entry name" value="Amidohydro_3"/>
</dbReference>
<reference evidence="2 3" key="1">
    <citation type="submission" date="2018-11" db="EMBL/GenBank/DDBJ databases">
        <title>Genomic Encyclopedia of Type Strains, Phase IV (KMG-IV): sequencing the most valuable type-strain genomes for metagenomic binning, comparative biology and taxonomic classification.</title>
        <authorList>
            <person name="Goeker M."/>
        </authorList>
    </citation>
    <scope>NUCLEOTIDE SEQUENCE [LARGE SCALE GENOMIC DNA]</scope>
    <source>
        <strain evidence="2 3">DSM 26537</strain>
    </source>
</reference>
<dbReference type="SUPFAM" id="SSF51338">
    <property type="entry name" value="Composite domain of metallo-dependent hydrolases"/>
    <property type="match status" value="1"/>
</dbReference>
<dbReference type="Pfam" id="PF07969">
    <property type="entry name" value="Amidohydro_3"/>
    <property type="match status" value="1"/>
</dbReference>
<protein>
    <submittedName>
        <fullName evidence="2">Imidazolonepropionase-like amidohydrolase</fullName>
    </submittedName>
</protein>
<dbReference type="AlphaFoldDB" id="A0A3N1XLA2"/>
<dbReference type="EMBL" id="RJVG01000006">
    <property type="protein sequence ID" value="ROR27484.1"/>
    <property type="molecule type" value="Genomic_DNA"/>
</dbReference>
<dbReference type="Proteomes" id="UP000273083">
    <property type="component" value="Unassembled WGS sequence"/>
</dbReference>
<evidence type="ECO:0000313" key="2">
    <source>
        <dbReference type="EMBL" id="ROR27484.1"/>
    </source>
</evidence>
<keyword evidence="2" id="KW-0378">Hydrolase</keyword>
<dbReference type="PANTHER" id="PTHR43135">
    <property type="entry name" value="ALPHA-D-RIBOSE 1-METHYLPHOSPHONATE 5-TRIPHOSPHATE DIPHOSPHATASE"/>
    <property type="match status" value="1"/>
</dbReference>
<keyword evidence="3" id="KW-1185">Reference proteome</keyword>
<dbReference type="GO" id="GO:0016810">
    <property type="term" value="F:hydrolase activity, acting on carbon-nitrogen (but not peptide) bonds"/>
    <property type="evidence" value="ECO:0007669"/>
    <property type="project" value="InterPro"/>
</dbReference>